<proteinExistence type="predicted"/>
<dbReference type="OrthoDB" id="9802426at2"/>
<evidence type="ECO:0000256" key="6">
    <source>
        <dbReference type="ARBA" id="ARBA00023125"/>
    </source>
</evidence>
<feature type="domain" description="OmpR/PhoB-type" evidence="11">
    <location>
        <begin position="131"/>
        <end position="230"/>
    </location>
</feature>
<dbReference type="GO" id="GO:0000156">
    <property type="term" value="F:phosphorelay response regulator activity"/>
    <property type="evidence" value="ECO:0007669"/>
    <property type="project" value="TreeGrafter"/>
</dbReference>
<dbReference type="Proteomes" id="UP000295606">
    <property type="component" value="Unassembled WGS sequence"/>
</dbReference>
<dbReference type="InterPro" id="IPR039420">
    <property type="entry name" value="WalR-like"/>
</dbReference>
<dbReference type="GO" id="GO:0045893">
    <property type="term" value="P:positive regulation of DNA-templated transcription"/>
    <property type="evidence" value="ECO:0007669"/>
    <property type="project" value="UniProtKB-ARBA"/>
</dbReference>
<keyword evidence="4" id="KW-0902">Two-component regulatory system</keyword>
<comment type="caution">
    <text evidence="12">The sequence shown here is derived from an EMBL/GenBank/DDBJ whole genome shotgun (WGS) entry which is preliminary data.</text>
</comment>
<keyword evidence="6 9" id="KW-0238">DNA-binding</keyword>
<dbReference type="FunFam" id="3.40.50.2300:FF:000021">
    <property type="entry name" value="Two-component system response regulator KdpE"/>
    <property type="match status" value="1"/>
</dbReference>
<name>A0A4R5LBJ8_9BURK</name>
<keyword evidence="2" id="KW-0963">Cytoplasm</keyword>
<gene>
    <name evidence="12" type="ORF">E1N52_19380</name>
</gene>
<dbReference type="SMART" id="SM00862">
    <property type="entry name" value="Trans_reg_C"/>
    <property type="match status" value="1"/>
</dbReference>
<feature type="modified residue" description="4-aspartylphosphate" evidence="8">
    <location>
        <position position="56"/>
    </location>
</feature>
<dbReference type="PROSITE" id="PS51755">
    <property type="entry name" value="OMPR_PHOB"/>
    <property type="match status" value="1"/>
</dbReference>
<dbReference type="Gene3D" id="1.10.10.10">
    <property type="entry name" value="Winged helix-like DNA-binding domain superfamily/Winged helix DNA-binding domain"/>
    <property type="match status" value="1"/>
</dbReference>
<evidence type="ECO:0000256" key="8">
    <source>
        <dbReference type="PROSITE-ProRule" id="PRU00169"/>
    </source>
</evidence>
<dbReference type="CDD" id="cd17620">
    <property type="entry name" value="REC_OmpR_KdpE-like"/>
    <property type="match status" value="1"/>
</dbReference>
<evidence type="ECO:0000313" key="13">
    <source>
        <dbReference type="Proteomes" id="UP000295606"/>
    </source>
</evidence>
<evidence type="ECO:0000259" key="11">
    <source>
        <dbReference type="PROSITE" id="PS51755"/>
    </source>
</evidence>
<evidence type="ECO:0000256" key="3">
    <source>
        <dbReference type="ARBA" id="ARBA00022553"/>
    </source>
</evidence>
<evidence type="ECO:0000259" key="10">
    <source>
        <dbReference type="PROSITE" id="PS50110"/>
    </source>
</evidence>
<accession>A0A4R5LBJ8</accession>
<dbReference type="GO" id="GO:0005829">
    <property type="term" value="C:cytosol"/>
    <property type="evidence" value="ECO:0007669"/>
    <property type="project" value="TreeGrafter"/>
</dbReference>
<dbReference type="Pfam" id="PF00486">
    <property type="entry name" value="Trans_reg_C"/>
    <property type="match status" value="1"/>
</dbReference>
<keyword evidence="5" id="KW-0805">Transcription regulation</keyword>
<dbReference type="SUPFAM" id="SSF46894">
    <property type="entry name" value="C-terminal effector domain of the bipartite response regulators"/>
    <property type="match status" value="1"/>
</dbReference>
<sequence length="232" mass="25814">MSDPAVTVVLIEDDRQIRRYVRAALESEVMRVFDASTGQEGLAITATARPDLVIIDPVLPDIDGVEVIRQLRGWSAVPVIVLSARSRENDKVMALDAGADDYMTTPFGIAELLARIRAHLRRQDRLVTPDSARVSFGAVTIDLAARSVQRNGETIHLSPIEYRLLVTLVRHAGCVLTHRQLLEQVWGPAHAQNANYLRIYMGNLRHKLERNPARPEHIVTETGVGYCLVGVR</sequence>
<evidence type="ECO:0000256" key="1">
    <source>
        <dbReference type="ARBA" id="ARBA00004496"/>
    </source>
</evidence>
<evidence type="ECO:0000256" key="7">
    <source>
        <dbReference type="ARBA" id="ARBA00023163"/>
    </source>
</evidence>
<evidence type="ECO:0000256" key="4">
    <source>
        <dbReference type="ARBA" id="ARBA00023012"/>
    </source>
</evidence>
<reference evidence="12 13" key="1">
    <citation type="submission" date="2019-03" db="EMBL/GenBank/DDBJ databases">
        <title>Paraburkholderia sp. isolated from native Mimosa gymnas in Guartela State Park, Brazil.</title>
        <authorList>
            <person name="Paulitsch F."/>
            <person name="Hungria M."/>
            <person name="Delamuta J.R.M."/>
            <person name="Ribeiro R.A."/>
            <person name="Dall'Agnol R."/>
            <person name="Silva J.S.B."/>
        </authorList>
    </citation>
    <scope>NUCLEOTIDE SEQUENCE [LARGE SCALE GENOMIC DNA]</scope>
    <source>
        <strain evidence="12 13">CNPSo 3008</strain>
    </source>
</reference>
<comment type="subcellular location">
    <subcellularLocation>
        <location evidence="1">Cytoplasm</location>
    </subcellularLocation>
</comment>
<dbReference type="InterPro" id="IPR011006">
    <property type="entry name" value="CheY-like_superfamily"/>
</dbReference>
<evidence type="ECO:0000313" key="12">
    <source>
        <dbReference type="EMBL" id="TDG06497.1"/>
    </source>
</evidence>
<dbReference type="InterPro" id="IPR001867">
    <property type="entry name" value="OmpR/PhoB-type_DNA-bd"/>
</dbReference>
<dbReference type="PROSITE" id="PS50110">
    <property type="entry name" value="RESPONSE_REGULATORY"/>
    <property type="match status" value="1"/>
</dbReference>
<dbReference type="FunFam" id="1.10.10.10:FF:000210">
    <property type="entry name" value="Winged-helix transcriptional response regulator KdpE"/>
    <property type="match status" value="1"/>
</dbReference>
<dbReference type="InterPro" id="IPR036388">
    <property type="entry name" value="WH-like_DNA-bd_sf"/>
</dbReference>
<evidence type="ECO:0000256" key="2">
    <source>
        <dbReference type="ARBA" id="ARBA00022490"/>
    </source>
</evidence>
<dbReference type="PANTHER" id="PTHR48111:SF50">
    <property type="entry name" value="KDP OPERON TRANSCRIPTIONAL REGULATORY PROTEIN KDPE"/>
    <property type="match status" value="1"/>
</dbReference>
<evidence type="ECO:0000256" key="5">
    <source>
        <dbReference type="ARBA" id="ARBA00023015"/>
    </source>
</evidence>
<dbReference type="CDD" id="cd00383">
    <property type="entry name" value="trans_reg_C"/>
    <property type="match status" value="1"/>
</dbReference>
<protein>
    <submittedName>
        <fullName evidence="12">Response regulator</fullName>
    </submittedName>
</protein>
<dbReference type="InterPro" id="IPR001789">
    <property type="entry name" value="Sig_transdc_resp-reg_receiver"/>
</dbReference>
<dbReference type="SUPFAM" id="SSF52172">
    <property type="entry name" value="CheY-like"/>
    <property type="match status" value="1"/>
</dbReference>
<dbReference type="Pfam" id="PF00072">
    <property type="entry name" value="Response_reg"/>
    <property type="match status" value="1"/>
</dbReference>
<keyword evidence="3 8" id="KW-0597">Phosphoprotein</keyword>
<dbReference type="EMBL" id="SMOD01000014">
    <property type="protein sequence ID" value="TDG06497.1"/>
    <property type="molecule type" value="Genomic_DNA"/>
</dbReference>
<dbReference type="Gene3D" id="3.40.50.2300">
    <property type="match status" value="1"/>
</dbReference>
<evidence type="ECO:0000256" key="9">
    <source>
        <dbReference type="PROSITE-ProRule" id="PRU01091"/>
    </source>
</evidence>
<feature type="DNA-binding region" description="OmpR/PhoB-type" evidence="9">
    <location>
        <begin position="131"/>
        <end position="230"/>
    </location>
</feature>
<dbReference type="Gene3D" id="6.10.250.690">
    <property type="match status" value="1"/>
</dbReference>
<dbReference type="PANTHER" id="PTHR48111">
    <property type="entry name" value="REGULATOR OF RPOS"/>
    <property type="match status" value="1"/>
</dbReference>
<dbReference type="GO" id="GO:0000987">
    <property type="term" value="F:cis-regulatory region sequence-specific DNA binding"/>
    <property type="evidence" value="ECO:0007669"/>
    <property type="project" value="UniProtKB-ARBA"/>
</dbReference>
<organism evidence="12 13">
    <name type="scientific">Paraburkholderia guartelaensis</name>
    <dbReference type="NCBI Taxonomy" id="2546446"/>
    <lineage>
        <taxon>Bacteria</taxon>
        <taxon>Pseudomonadati</taxon>
        <taxon>Pseudomonadota</taxon>
        <taxon>Betaproteobacteria</taxon>
        <taxon>Burkholderiales</taxon>
        <taxon>Burkholderiaceae</taxon>
        <taxon>Paraburkholderia</taxon>
    </lineage>
</organism>
<dbReference type="GO" id="GO:0032993">
    <property type="term" value="C:protein-DNA complex"/>
    <property type="evidence" value="ECO:0007669"/>
    <property type="project" value="TreeGrafter"/>
</dbReference>
<dbReference type="InterPro" id="IPR016032">
    <property type="entry name" value="Sig_transdc_resp-reg_C-effctor"/>
</dbReference>
<dbReference type="RefSeq" id="WP_133184347.1">
    <property type="nucleotide sequence ID" value="NZ_SMOD01000014.1"/>
</dbReference>
<dbReference type="GO" id="GO:0042802">
    <property type="term" value="F:identical protein binding"/>
    <property type="evidence" value="ECO:0007669"/>
    <property type="project" value="UniProtKB-ARBA"/>
</dbReference>
<dbReference type="AlphaFoldDB" id="A0A4R5LBJ8"/>
<keyword evidence="7" id="KW-0804">Transcription</keyword>
<feature type="domain" description="Response regulatory" evidence="10">
    <location>
        <begin position="7"/>
        <end position="120"/>
    </location>
</feature>
<dbReference type="SMART" id="SM00448">
    <property type="entry name" value="REC"/>
    <property type="match status" value="1"/>
</dbReference>